<feature type="compositionally biased region" description="Low complexity" evidence="1">
    <location>
        <begin position="231"/>
        <end position="246"/>
    </location>
</feature>
<dbReference type="GO" id="GO:0016301">
    <property type="term" value="F:kinase activity"/>
    <property type="evidence" value="ECO:0007669"/>
    <property type="project" value="UniProtKB-KW"/>
</dbReference>
<dbReference type="InterPro" id="IPR001478">
    <property type="entry name" value="PDZ"/>
</dbReference>
<evidence type="ECO:0000256" key="1">
    <source>
        <dbReference type="SAM" id="MobiDB-lite"/>
    </source>
</evidence>
<reference evidence="3 4" key="1">
    <citation type="journal article" date="2022" name="Front. Cell. Infect. Microbiol.">
        <title>The Genomes of Two Strains of Taenia crassiceps the Animal Model for the Study of Human Cysticercosis.</title>
        <authorList>
            <person name="Bobes R.J."/>
            <person name="Estrada K."/>
            <person name="Rios-Valencia D.G."/>
            <person name="Calderon-Gallegos A."/>
            <person name="de la Torre P."/>
            <person name="Carrero J.C."/>
            <person name="Sanchez-Flores A."/>
            <person name="Laclette J.P."/>
        </authorList>
    </citation>
    <scope>NUCLEOTIDE SEQUENCE [LARGE SCALE GENOMIC DNA]</scope>
    <source>
        <strain evidence="3">WFUcys</strain>
    </source>
</reference>
<comment type="caution">
    <text evidence="3">The sequence shown here is derived from an EMBL/GenBank/DDBJ whole genome shotgun (WGS) entry which is preliminary data.</text>
</comment>
<organism evidence="3 4">
    <name type="scientific">Taenia crassiceps</name>
    <dbReference type="NCBI Taxonomy" id="6207"/>
    <lineage>
        <taxon>Eukaryota</taxon>
        <taxon>Metazoa</taxon>
        <taxon>Spiralia</taxon>
        <taxon>Lophotrochozoa</taxon>
        <taxon>Platyhelminthes</taxon>
        <taxon>Cestoda</taxon>
        <taxon>Eucestoda</taxon>
        <taxon>Cyclophyllidea</taxon>
        <taxon>Taeniidae</taxon>
        <taxon>Taenia</taxon>
    </lineage>
</organism>
<dbReference type="InterPro" id="IPR036034">
    <property type="entry name" value="PDZ_sf"/>
</dbReference>
<dbReference type="SUPFAM" id="SSF50156">
    <property type="entry name" value="PDZ domain-like"/>
    <property type="match status" value="3"/>
</dbReference>
<accession>A0ABR4QIT0</accession>
<feature type="region of interest" description="Disordered" evidence="1">
    <location>
        <begin position="368"/>
        <end position="407"/>
    </location>
</feature>
<proteinExistence type="predicted"/>
<dbReference type="PROSITE" id="PS50106">
    <property type="entry name" value="PDZ"/>
    <property type="match status" value="3"/>
</dbReference>
<dbReference type="Proteomes" id="UP001651158">
    <property type="component" value="Unassembled WGS sequence"/>
</dbReference>
<evidence type="ECO:0000313" key="4">
    <source>
        <dbReference type="Proteomes" id="UP001651158"/>
    </source>
</evidence>
<feature type="domain" description="PDZ" evidence="2">
    <location>
        <begin position="265"/>
        <end position="348"/>
    </location>
</feature>
<dbReference type="PANTHER" id="PTHR10316:SF40">
    <property type="entry name" value="LD27118P"/>
    <property type="match status" value="1"/>
</dbReference>
<gene>
    <name evidence="3" type="ORF">TcWFU_009245</name>
</gene>
<keyword evidence="4" id="KW-1185">Reference proteome</keyword>
<dbReference type="Gene3D" id="2.30.42.10">
    <property type="match status" value="3"/>
</dbReference>
<keyword evidence="3" id="KW-0808">Transferase</keyword>
<dbReference type="SMART" id="SM00228">
    <property type="entry name" value="PDZ"/>
    <property type="match status" value="3"/>
</dbReference>
<name>A0ABR4QIT0_9CEST</name>
<feature type="compositionally biased region" description="Polar residues" evidence="1">
    <location>
        <begin position="396"/>
        <end position="406"/>
    </location>
</feature>
<evidence type="ECO:0000313" key="3">
    <source>
        <dbReference type="EMBL" id="KAL5109427.1"/>
    </source>
</evidence>
<dbReference type="Pfam" id="PF00595">
    <property type="entry name" value="PDZ"/>
    <property type="match status" value="3"/>
</dbReference>
<dbReference type="PANTHER" id="PTHR10316">
    <property type="entry name" value="MEMBRANE ASSOCIATED GUANYLATE KINASE-RELATED"/>
    <property type="match status" value="1"/>
</dbReference>
<feature type="domain" description="PDZ" evidence="2">
    <location>
        <begin position="416"/>
        <end position="499"/>
    </location>
</feature>
<feature type="region of interest" description="Disordered" evidence="1">
    <location>
        <begin position="231"/>
        <end position="258"/>
    </location>
</feature>
<feature type="domain" description="PDZ" evidence="2">
    <location>
        <begin position="101"/>
        <end position="168"/>
    </location>
</feature>
<evidence type="ECO:0000259" key="2">
    <source>
        <dbReference type="PROSITE" id="PS50106"/>
    </source>
</evidence>
<sequence length="507" mass="55109">MPLLRTKLTRSPSIQKVANSKKEVDILKSIQVRGIGLSGPCKTPDFVPASIYLRAHKSNQDIELEDTTLADSLLEFPTAPASAPSSPIRKINGEAHLVDVEVKLQRGRKGLGMRLVGGAEEGTQVRVGAITPGGPAEVSGQIFPGDQLIAVNGVSVLGATHTSVVHLLNVASRSSLGTLPSNTIITLSLRGYRSNLATLGNDSSLENIDSFQAYSPLRQFSFRRSCSEDSSINSTPSLPSSGPTSPFHRSISVTPKPSTAPMTYKVQLQRRANESFGFTVNCSLNPNRGWHIGAITPGGPADRSKQLRVGDRITEMNGYSLAMQSHADVVEQLCTKHHRLELTVERQQVGNTFKIPVLDAADKALLVRQPGSRSSERRKQQQPCPLEPVPEALDSPLNSRSSTPQSCKLKESGCYTVDLISDGRGFGFSMRMSQGLHRTSIVILRIEKESPAFCNMKMRVGDEILEINGSPTDSLTYAQAVRVVKYGGDHLHLKLQRVNTRIYDLSL</sequence>
<protein>
    <submittedName>
        <fullName evidence="3">Membrane-associated guanylate kinase WW and PDZ domain-containing protein 3</fullName>
    </submittedName>
</protein>
<keyword evidence="3" id="KW-0418">Kinase</keyword>
<dbReference type="EMBL" id="JAKROA010000003">
    <property type="protein sequence ID" value="KAL5109427.1"/>
    <property type="molecule type" value="Genomic_DNA"/>
</dbReference>